<feature type="transmembrane region" description="Helical" evidence="2">
    <location>
        <begin position="176"/>
        <end position="196"/>
    </location>
</feature>
<evidence type="ECO:0000256" key="2">
    <source>
        <dbReference type="SAM" id="Phobius"/>
    </source>
</evidence>
<gene>
    <name evidence="3" type="ORF">VFPPC_11317</name>
</gene>
<accession>A0A179EZ48</accession>
<sequence>MSASSDLTRDMLHGVSRWFPYGKEQNLGWRFDAISLLAIIGESSVAEHSQLITSSIFCLMPQITAKLTGVFSGVTLDSISFFANIIHPLDKLPPYGFVVLEITYADQGCHSRSMVDSDCGSMSSGTAVDSIDGDMESSSRIIRRRTTAQTLVNFLTSPGARAGERPAVPPSLFSPIHVLSVFSVLLTVGLIAGAAVAQDGVAILSMVLMGTVSVVVGLANWWKPILQTRKDEGKVPNGDVVIRTRTGAMILVRCSEDIARELYSGTEECEYRLDSHWHRGLMGIGAVLLMVSIVLIGNCTWYMQAAIGASFIMLNGMYWAMGLLPRECFWDLSRYRIRDVTPADAQNAHLDAGGEGIEGTACFTRTLWYAVRETRHIERSGAAPGTAMWRRWLADAQHAAKGGNRQWKAIERKDELLGMQESAENHAPLTEVEPNYNTLQS</sequence>
<dbReference type="RefSeq" id="XP_018136326.1">
    <property type="nucleotide sequence ID" value="XM_018289547.1"/>
</dbReference>
<evidence type="ECO:0000256" key="1">
    <source>
        <dbReference type="SAM" id="MobiDB-lite"/>
    </source>
</evidence>
<feature type="region of interest" description="Disordered" evidence="1">
    <location>
        <begin position="418"/>
        <end position="441"/>
    </location>
</feature>
<dbReference type="OrthoDB" id="5412502at2759"/>
<reference evidence="3 4" key="1">
    <citation type="journal article" date="2016" name="PLoS Pathog.">
        <title>Biosynthesis of antibiotic leucinostatins in bio-control fungus Purpureocillium lilacinum and their inhibition on phytophthora revealed by genome mining.</title>
        <authorList>
            <person name="Wang G."/>
            <person name="Liu Z."/>
            <person name="Lin R."/>
            <person name="Li E."/>
            <person name="Mao Z."/>
            <person name="Ling J."/>
            <person name="Yang Y."/>
            <person name="Yin W.B."/>
            <person name="Xie B."/>
        </authorList>
    </citation>
    <scope>NUCLEOTIDE SEQUENCE [LARGE SCALE GENOMIC DNA]</scope>
    <source>
        <strain evidence="3">170</strain>
    </source>
</reference>
<keyword evidence="2" id="KW-0472">Membrane</keyword>
<feature type="transmembrane region" description="Helical" evidence="2">
    <location>
        <begin position="202"/>
        <end position="222"/>
    </location>
</feature>
<keyword evidence="2" id="KW-1133">Transmembrane helix</keyword>
<dbReference type="STRING" id="1380566.A0A179EZ48"/>
<dbReference type="EMBL" id="LSBJ02000015">
    <property type="protein sequence ID" value="OAQ58113.1"/>
    <property type="molecule type" value="Genomic_DNA"/>
</dbReference>
<dbReference type="AlphaFoldDB" id="A0A179EZ48"/>
<evidence type="ECO:0000313" key="4">
    <source>
        <dbReference type="Proteomes" id="UP000078397"/>
    </source>
</evidence>
<organism evidence="3 4">
    <name type="scientific">Pochonia chlamydosporia 170</name>
    <dbReference type="NCBI Taxonomy" id="1380566"/>
    <lineage>
        <taxon>Eukaryota</taxon>
        <taxon>Fungi</taxon>
        <taxon>Dikarya</taxon>
        <taxon>Ascomycota</taxon>
        <taxon>Pezizomycotina</taxon>
        <taxon>Sordariomycetes</taxon>
        <taxon>Hypocreomycetidae</taxon>
        <taxon>Hypocreales</taxon>
        <taxon>Clavicipitaceae</taxon>
        <taxon>Pochonia</taxon>
    </lineage>
</organism>
<feature type="transmembrane region" description="Helical" evidence="2">
    <location>
        <begin position="280"/>
        <end position="297"/>
    </location>
</feature>
<dbReference type="Proteomes" id="UP000078397">
    <property type="component" value="Unassembled WGS sequence"/>
</dbReference>
<keyword evidence="2" id="KW-0812">Transmembrane</keyword>
<protein>
    <submittedName>
        <fullName evidence="3">Uncharacterized protein</fullName>
    </submittedName>
</protein>
<name>A0A179EZ48_METCM</name>
<comment type="caution">
    <text evidence="3">The sequence shown here is derived from an EMBL/GenBank/DDBJ whole genome shotgun (WGS) entry which is preliminary data.</text>
</comment>
<evidence type="ECO:0000313" key="3">
    <source>
        <dbReference type="EMBL" id="OAQ58113.1"/>
    </source>
</evidence>
<keyword evidence="4" id="KW-1185">Reference proteome</keyword>
<dbReference type="GeneID" id="28853541"/>
<dbReference type="KEGG" id="pchm:VFPPC_11317"/>
<proteinExistence type="predicted"/>